<proteinExistence type="predicted"/>
<feature type="compositionally biased region" description="Polar residues" evidence="1">
    <location>
        <begin position="1"/>
        <end position="31"/>
    </location>
</feature>
<protein>
    <submittedName>
        <fullName evidence="2">Uncharacterized protein</fullName>
    </submittedName>
</protein>
<evidence type="ECO:0000313" key="3">
    <source>
        <dbReference type="Proteomes" id="UP000193240"/>
    </source>
</evidence>
<evidence type="ECO:0000313" key="2">
    <source>
        <dbReference type="EMBL" id="OSS54193.1"/>
    </source>
</evidence>
<gene>
    <name evidence="2" type="ORF">B5807_00665</name>
</gene>
<feature type="compositionally biased region" description="Basic and acidic residues" evidence="1">
    <location>
        <begin position="509"/>
        <end position="519"/>
    </location>
</feature>
<keyword evidence="3" id="KW-1185">Reference proteome</keyword>
<feature type="region of interest" description="Disordered" evidence="1">
    <location>
        <begin position="89"/>
        <end position="117"/>
    </location>
</feature>
<dbReference type="Proteomes" id="UP000193240">
    <property type="component" value="Unassembled WGS sequence"/>
</dbReference>
<evidence type="ECO:0000256" key="1">
    <source>
        <dbReference type="SAM" id="MobiDB-lite"/>
    </source>
</evidence>
<feature type="region of interest" description="Disordered" evidence="1">
    <location>
        <begin position="410"/>
        <end position="519"/>
    </location>
</feature>
<sequence length="573" mass="62506">MALQRLNTLVKKNTSGTHSSVNADNRYSPNTPLRKGPASHSPRSNDLYDNDLADFGARLERCRGPASKENLPKRNKLFGSLRSLRSMAALHSSPNKTKRTDVDRDESPTKHGDLCTTPLTVSPSIALLHFEQSPADKPILELNLSQRSLSKASLEVQHSSPLSIPHSTKQTTTHNIFPPGTDLPTGTVPDTPTPLQRAFDCDPANHSFPWRDADPTPTETYTPLTPVLTPLPGTNMSVGGVDPEFVPLPPSINASTVHLDPMESNYFDTPVNAHQPTDNADILNGIPGPYFVGDHGRCVSNANASMKDADMHLYADSCSTSGVTGYQSESAKLHPYTNTPDTQDDYLRHKQEVGDSFDAARIGGVARHYQVLPIRLKHNIGERQGRIRKDSVFNKDRDTCNDNVFAEAASAQVQETRDSSGHPVDSECTVPAGSQGSGNDPAQDKAWGGNSGLYDGSGYGEDSSGPTTPYEPDEGVKGVHMLFDPRSIDAPPVTRRPSRRHREQNASLPEKRCNDPHSRSVLELGVHKQHDRDSLESMYSVYAFLPGNRDPSSSSSIEKRAQWPASQDTKISS</sequence>
<dbReference type="EMBL" id="KZ107838">
    <property type="protein sequence ID" value="OSS54193.1"/>
    <property type="molecule type" value="Genomic_DNA"/>
</dbReference>
<organism evidence="2 3">
    <name type="scientific">Epicoccum nigrum</name>
    <name type="common">Soil fungus</name>
    <name type="synonym">Epicoccum purpurascens</name>
    <dbReference type="NCBI Taxonomy" id="105696"/>
    <lineage>
        <taxon>Eukaryota</taxon>
        <taxon>Fungi</taxon>
        <taxon>Dikarya</taxon>
        <taxon>Ascomycota</taxon>
        <taxon>Pezizomycotina</taxon>
        <taxon>Dothideomycetes</taxon>
        <taxon>Pleosporomycetidae</taxon>
        <taxon>Pleosporales</taxon>
        <taxon>Pleosporineae</taxon>
        <taxon>Didymellaceae</taxon>
        <taxon>Epicoccum</taxon>
    </lineage>
</organism>
<feature type="region of interest" description="Disordered" evidence="1">
    <location>
        <begin position="1"/>
        <end position="49"/>
    </location>
</feature>
<feature type="compositionally biased region" description="Basic and acidic residues" evidence="1">
    <location>
        <begin position="98"/>
        <end position="113"/>
    </location>
</feature>
<dbReference type="InParanoid" id="A0A1Y2MDH8"/>
<feature type="compositionally biased region" description="Polar residues" evidence="1">
    <location>
        <begin position="564"/>
        <end position="573"/>
    </location>
</feature>
<feature type="region of interest" description="Disordered" evidence="1">
    <location>
        <begin position="545"/>
        <end position="573"/>
    </location>
</feature>
<name>A0A1Y2MDH8_EPING</name>
<accession>A0A1Y2MDH8</accession>
<feature type="compositionally biased region" description="Gly residues" evidence="1">
    <location>
        <begin position="449"/>
        <end position="459"/>
    </location>
</feature>
<reference evidence="2 3" key="1">
    <citation type="journal article" date="2017" name="Genome Announc.">
        <title>Genome sequence of the saprophytic ascomycete Epicoccum nigrum ICMP 19927 strain isolated from New Zealand.</title>
        <authorList>
            <person name="Fokin M."/>
            <person name="Fleetwood D."/>
            <person name="Weir B.S."/>
            <person name="Villas-Boas S.G."/>
        </authorList>
    </citation>
    <scope>NUCLEOTIDE SEQUENCE [LARGE SCALE GENOMIC DNA]</scope>
    <source>
        <strain evidence="2 3">ICMP 19927</strain>
    </source>
</reference>
<dbReference type="AlphaFoldDB" id="A0A1Y2MDH8"/>